<organism evidence="1 2">
    <name type="scientific">Mucilaginibacter conchicola</name>
    <dbReference type="NCBI Taxonomy" id="2303333"/>
    <lineage>
        <taxon>Bacteria</taxon>
        <taxon>Pseudomonadati</taxon>
        <taxon>Bacteroidota</taxon>
        <taxon>Sphingobacteriia</taxon>
        <taxon>Sphingobacteriales</taxon>
        <taxon>Sphingobacteriaceae</taxon>
        <taxon>Mucilaginibacter</taxon>
    </lineage>
</organism>
<reference evidence="1 2" key="1">
    <citation type="submission" date="2018-08" db="EMBL/GenBank/DDBJ databases">
        <title>Mucilaginibacter sp. MYSH2.</title>
        <authorList>
            <person name="Seo T."/>
        </authorList>
    </citation>
    <scope>NUCLEOTIDE SEQUENCE [LARGE SCALE GENOMIC DNA]</scope>
    <source>
        <strain evidence="1 2">MYSH2</strain>
    </source>
</reference>
<accession>A0A372P0N8</accession>
<proteinExistence type="predicted"/>
<dbReference type="EMBL" id="QWDC01000001">
    <property type="protein sequence ID" value="RFZ95297.1"/>
    <property type="molecule type" value="Genomic_DNA"/>
</dbReference>
<dbReference type="RefSeq" id="WP_117390859.1">
    <property type="nucleotide sequence ID" value="NZ_QWDC01000001.1"/>
</dbReference>
<name>A0A372P0N8_9SPHI</name>
<comment type="caution">
    <text evidence="1">The sequence shown here is derived from an EMBL/GenBank/DDBJ whole genome shotgun (WGS) entry which is preliminary data.</text>
</comment>
<evidence type="ECO:0000313" key="2">
    <source>
        <dbReference type="Proteomes" id="UP000264217"/>
    </source>
</evidence>
<dbReference type="AlphaFoldDB" id="A0A372P0N8"/>
<keyword evidence="2" id="KW-1185">Reference proteome</keyword>
<evidence type="ECO:0000313" key="1">
    <source>
        <dbReference type="EMBL" id="RFZ95297.1"/>
    </source>
</evidence>
<dbReference type="Proteomes" id="UP000264217">
    <property type="component" value="Unassembled WGS sequence"/>
</dbReference>
<dbReference type="OrthoDB" id="799354at2"/>
<protein>
    <submittedName>
        <fullName evidence="1">Uncharacterized protein</fullName>
    </submittedName>
</protein>
<sequence length="106" mass="11796">MRLTWFKHLFVFICLFSLLESTGISMIKLIAKAGIAQADKNTLADDDATERSEREVSVKELLAIEPFCTLPLISLPSQSYIYPTEVLVPHLGWISPVPTPPPDRVG</sequence>
<gene>
    <name evidence="1" type="ORF">D0C36_07145</name>
</gene>